<dbReference type="RefSeq" id="WP_127647091.1">
    <property type="nucleotide sequence ID" value="NZ_MKWS01000001.1"/>
</dbReference>
<name>A0AA94ET50_9PSED</name>
<dbReference type="Proteomes" id="UP000288002">
    <property type="component" value="Unassembled WGS sequence"/>
</dbReference>
<dbReference type="Pfam" id="PF20178">
    <property type="entry name" value="ToxA_N"/>
    <property type="match status" value="1"/>
</dbReference>
<accession>A0AA94ET50</accession>
<organism evidence="2 3">
    <name type="scientific">Pseudomonas koreensis</name>
    <dbReference type="NCBI Taxonomy" id="198620"/>
    <lineage>
        <taxon>Bacteria</taxon>
        <taxon>Pseudomonadati</taxon>
        <taxon>Pseudomonadota</taxon>
        <taxon>Gammaproteobacteria</taxon>
        <taxon>Pseudomonadales</taxon>
        <taxon>Pseudomonadaceae</taxon>
        <taxon>Pseudomonas</taxon>
    </lineage>
</organism>
<feature type="domain" description="Dermonecrotic toxin N-terminal" evidence="1">
    <location>
        <begin position="805"/>
        <end position="1028"/>
    </location>
</feature>
<comment type="caution">
    <text evidence="2">The sequence shown here is derived from an EMBL/GenBank/DDBJ whole genome shotgun (WGS) entry which is preliminary data.</text>
</comment>
<evidence type="ECO:0000313" key="3">
    <source>
        <dbReference type="Proteomes" id="UP000288002"/>
    </source>
</evidence>
<gene>
    <name evidence="2" type="ORF">A9HBioS_0197</name>
</gene>
<sequence>MSASVTPLLFPQFLHAPGLWRSLGTPHGLSIKDFDWLTHVQLATDSLRRQQTPPMLAHRVLLNTEDPPAITLAGCFILSSTPDDQAFLLYTPFDGLKKFDSLANLTRHLEQRLAEAQEDDRLLALLAISQRKHLVEKRGISVTFQLIEGDVFADQQASIRHCQQLNAQAMLDELLHLPELDALLEELLKDQLAPSMPGVNQAQTRVNFYAAVSPDDEPAQASSAGRRLEAMTLGHAVLLHYRYSGWPGAQTRTYSHPHKPSLATDHEHWEAAVKSVSSKLLALLYQRMEVYWNGAGADGSARRAFFSQVLLEQARADILLKREAEIIDANKCDNLLAWIDPRGASARQGTLETVHLWQYQPNQVELAGSLMLSHTDACLYTPTQGLQVLKDYKDLKDTLLSKFSTAGHDDELHGLLSLDERQRFIAFEQPHVSGESIRGEVFKVLLETIITKQRKNIEYVLQVFSHSDGATNVAALFDKALDIRSMLHERLLKLDTGGRWSTRLAITGSQLPSMLLADVAAAQVKVFNSVLPEVAEAFAAQPLASLAQQRSYLQSLQAKLAHSLFVGLTGEARLRVLNGSQRRTDQAIVDTVFTPDRPEHQRRKGLNGFQPDAWSLTLQCAGQDTELPLANCVLLTERGGLDAQHSGRTVLWTPAMGLEVFASIDSARQGLNQRLLDPVKRLALLENLSPLSTGFHQRYALGPLRLISDNVLHNRTQSAIEQFLQHCEQVRSLKLAKTREDQALKALSGQMINVNLQRATALARALNWQQTLPAWLGMATLDEQQLHLELLEQWRHSVVDGKDYLQGLPTLREHIQRRLKTLLNERYLAPDLDPEHIEITPLLALAGPAVNLVDFALNHAHIARQTGFAVASSSTHKLPAGFDQQAVRSLLQSLDIAGFAEKINTTLTGDDANAAQRKQRFIRQLPWQLLQHAHQLKLQQRLSGKAFDLLTQVLDMPDALARASVAGANAMIRQVKLIKTAGATAVNALGLYLIGPVSGQPGPQVLYSPYHGERVFSEFENDAAVIAAFNLPGALQDLLLRRLPEDQQSIFGALFKASIGQASEMQLALPSIAGNALEHFFKDHLALLSRLLHSYAIPAAQADWEAAKKLFSSAIKPITGVLPGKLAYVQFLWQSYKDFLASAEALQDHHWTRALASFIAGGVEMVSLGRLSLESTLAPSDVAPAQSAVAPPISAPHWAQIKATAPDRTTLQPFETTTIALKDLTPNPAEGTYQDLADKTRYAAIAGKVYPVERPGAVWRIKGTDQAGPVLQHTASGQLVIDPDRHTVHLGKVLSTLHNRYTNDRDTRLCLNIEAQGMTEIRARHPEKARILMHTVDLARYYAFNSLHNMAQLRNHAPGTRLDTFLKAFFDVPRIDADVLAKIKQAIVPICNALVDPTEDLMNTERFVVGSNRSRQTGLIAFVLEDDLRRKVHFTENFFNQGLDWYSDGLTEPFDVQGHAQASTLIHEFAHQFAKAVDIASLEARRPFTDLISTITGYGAALKETQKSFQREALSLATPHEELFAAWNHELSEWISMDSIPGMTHVGKEILKITACPNIEAARRAFLNPHNPAARIDTILRNADSIAFLICEMGRQLDPVTQPVEGLN</sequence>
<protein>
    <recommendedName>
        <fullName evidence="1">Dermonecrotic toxin N-terminal domain-containing protein</fullName>
    </recommendedName>
</protein>
<proteinExistence type="predicted"/>
<evidence type="ECO:0000259" key="1">
    <source>
        <dbReference type="Pfam" id="PF20178"/>
    </source>
</evidence>
<dbReference type="InterPro" id="IPR046673">
    <property type="entry name" value="ToxA_N"/>
</dbReference>
<reference evidence="2 3" key="1">
    <citation type="submission" date="2016-10" db="EMBL/GenBank/DDBJ databases">
        <title>Search of new enzymes for the oxidation of sulfur compounds.</title>
        <authorList>
            <person name="Novo A."/>
            <person name="Moreira I.S."/>
            <person name="Castro P.M."/>
        </authorList>
    </citation>
    <scope>NUCLEOTIDE SEQUENCE [LARGE SCALE GENOMIC DNA]</scope>
    <source>
        <strain evidence="2 3">A9</strain>
    </source>
</reference>
<evidence type="ECO:0000313" key="2">
    <source>
        <dbReference type="EMBL" id="RVD79673.1"/>
    </source>
</evidence>
<dbReference type="EMBL" id="MKWS01000001">
    <property type="protein sequence ID" value="RVD79673.1"/>
    <property type="molecule type" value="Genomic_DNA"/>
</dbReference>